<organism evidence="1 2">
    <name type="scientific">Erwinia sorbitola</name>
    <dbReference type="NCBI Taxonomy" id="2681984"/>
    <lineage>
        <taxon>Bacteria</taxon>
        <taxon>Pseudomonadati</taxon>
        <taxon>Pseudomonadota</taxon>
        <taxon>Gammaproteobacteria</taxon>
        <taxon>Enterobacterales</taxon>
        <taxon>Erwiniaceae</taxon>
        <taxon>Erwinia</taxon>
    </lineage>
</organism>
<evidence type="ECO:0000313" key="2">
    <source>
        <dbReference type="Proteomes" id="UP000480164"/>
    </source>
</evidence>
<sequence length="67" mass="7484">MNYSAVLLISIVTVSTACSQRGPVAERRETRECLSWRSMKTAPVPPDVQARLQADCEKSTLSVPEYR</sequence>
<gene>
    <name evidence="1" type="ORF">GK011_04670</name>
</gene>
<evidence type="ECO:0000313" key="1">
    <source>
        <dbReference type="EMBL" id="MTD26240.1"/>
    </source>
</evidence>
<accession>A0ABW9R7X3</accession>
<reference evidence="1 2" key="1">
    <citation type="submission" date="2019-11" db="EMBL/GenBank/DDBJ databases">
        <title>Erwinia sp. nov., isolated from feces of birds in Tibet plateau of China.</title>
        <authorList>
            <person name="Ge Y."/>
        </authorList>
    </citation>
    <scope>NUCLEOTIDE SEQUENCE [LARGE SCALE GENOMIC DNA]</scope>
    <source>
        <strain evidence="1 2">J316</strain>
    </source>
</reference>
<dbReference type="RefSeq" id="WP_154751504.1">
    <property type="nucleotide sequence ID" value="NZ_WLZX01000001.1"/>
</dbReference>
<proteinExistence type="predicted"/>
<comment type="caution">
    <text evidence="1">The sequence shown here is derived from an EMBL/GenBank/DDBJ whole genome shotgun (WGS) entry which is preliminary data.</text>
</comment>
<name>A0ABW9R7X3_9GAMM</name>
<keyword evidence="2" id="KW-1185">Reference proteome</keyword>
<protein>
    <recommendedName>
        <fullName evidence="3">Lipoprotein</fullName>
    </recommendedName>
</protein>
<dbReference type="EMBL" id="WLZX01000001">
    <property type="protein sequence ID" value="MTD26240.1"/>
    <property type="molecule type" value="Genomic_DNA"/>
</dbReference>
<dbReference type="Proteomes" id="UP000480164">
    <property type="component" value="Unassembled WGS sequence"/>
</dbReference>
<evidence type="ECO:0008006" key="3">
    <source>
        <dbReference type="Google" id="ProtNLM"/>
    </source>
</evidence>